<organism evidence="1 2">
    <name type="scientific">Schizophyllum amplum</name>
    <dbReference type="NCBI Taxonomy" id="97359"/>
    <lineage>
        <taxon>Eukaryota</taxon>
        <taxon>Fungi</taxon>
        <taxon>Dikarya</taxon>
        <taxon>Basidiomycota</taxon>
        <taxon>Agaricomycotina</taxon>
        <taxon>Agaricomycetes</taxon>
        <taxon>Agaricomycetidae</taxon>
        <taxon>Agaricales</taxon>
        <taxon>Schizophyllaceae</taxon>
        <taxon>Schizophyllum</taxon>
    </lineage>
</organism>
<proteinExistence type="predicted"/>
<comment type="caution">
    <text evidence="1">The sequence shown here is derived from an EMBL/GenBank/DDBJ whole genome shotgun (WGS) entry which is preliminary data.</text>
</comment>
<reference evidence="1 2" key="1">
    <citation type="journal article" date="2019" name="New Phytol.">
        <title>Comparative genomics reveals unique wood-decay strategies and fruiting body development in the Schizophyllaceae.</title>
        <authorList>
            <person name="Almasi E."/>
            <person name="Sahu N."/>
            <person name="Krizsan K."/>
            <person name="Balint B."/>
            <person name="Kovacs G.M."/>
            <person name="Kiss B."/>
            <person name="Cseklye J."/>
            <person name="Drula E."/>
            <person name="Henrissat B."/>
            <person name="Nagy I."/>
            <person name="Chovatia M."/>
            <person name="Adam C."/>
            <person name="LaButti K."/>
            <person name="Lipzen A."/>
            <person name="Riley R."/>
            <person name="Grigoriev I.V."/>
            <person name="Nagy L.G."/>
        </authorList>
    </citation>
    <scope>NUCLEOTIDE SEQUENCE [LARGE SCALE GENOMIC DNA]</scope>
    <source>
        <strain evidence="1 2">NL-1724</strain>
    </source>
</reference>
<keyword evidence="2" id="KW-1185">Reference proteome</keyword>
<gene>
    <name evidence="1" type="ORF">BD626DRAFT_516578</name>
</gene>
<protein>
    <submittedName>
        <fullName evidence="1">Uncharacterized protein</fullName>
    </submittedName>
</protein>
<dbReference type="EMBL" id="VDMD01000054">
    <property type="protein sequence ID" value="TRM56986.1"/>
    <property type="molecule type" value="Genomic_DNA"/>
</dbReference>
<evidence type="ECO:0000313" key="1">
    <source>
        <dbReference type="EMBL" id="TRM56986.1"/>
    </source>
</evidence>
<sequence>MGWVLDFHVVDGNDVVLFFSTRMRFDEENRGRISMTVYRICDLHLAPKGQQIACLTLRDLHNVKLKSPCIRTRRVAFASEPNTIGVWDYEKNNIASWSCPNNWDLTNELCVMTPNSVILRNQYPGLLIYDIPPLVPASSTLDPRYRKPVGTLDGPDISLRSNALYHRSSGASIFDFYNINLLGGKLVRYRVAETAETPDELGSPITPIWHAGFSWLEDQFGDDNPLPLRALEGTTVATVYDSGHEALSFDEDTVHFTVHVEDRDPHSEDEGEGAAYLVKLLDRRDPVWANRMLGKVDFCPVSGRLCELDGTRLLVFDYLSPPS</sequence>
<dbReference type="OrthoDB" id="2688364at2759"/>
<accession>A0A550BWU7</accession>
<evidence type="ECO:0000313" key="2">
    <source>
        <dbReference type="Proteomes" id="UP000320762"/>
    </source>
</evidence>
<name>A0A550BWU7_9AGAR</name>
<dbReference type="AlphaFoldDB" id="A0A550BWU7"/>
<dbReference type="Proteomes" id="UP000320762">
    <property type="component" value="Unassembled WGS sequence"/>
</dbReference>